<dbReference type="PANTHER" id="PTHR38790">
    <property type="entry name" value="2EXR DOMAIN-CONTAINING PROTEIN-RELATED"/>
    <property type="match status" value="1"/>
</dbReference>
<evidence type="ECO:0000313" key="1">
    <source>
        <dbReference type="EMBL" id="CAE7001727.1"/>
    </source>
</evidence>
<reference evidence="1" key="1">
    <citation type="submission" date="2021-02" db="EMBL/GenBank/DDBJ databases">
        <authorList>
            <person name="Syme A R."/>
            <person name="Syme A R."/>
            <person name="Moolhuijzen P."/>
        </authorList>
    </citation>
    <scope>NUCLEOTIDE SEQUENCE</scope>
    <source>
        <strain evidence="1">W1-1</strain>
    </source>
</reference>
<dbReference type="AlphaFoldDB" id="A0A6S6VUV4"/>
<sequence length="179" mass="20581">MSDLNKSPVNLSAIIAWNAIESPLLRLPAEPRNKIYHYALGKAVHYDMRYPSAIMIASLKAYLVFLATCRQIHTKAGLIPFGNYRFCSSVGDLMAFRLRFSLIQLGAIRFLCLNASEGTLEFCASMWEEWGYAFLTALFPNLRKVVLNDQHLGEDYDDCIHYSKDALEMERQEWETFVR</sequence>
<organism evidence="1 2">
    <name type="scientific">Pyrenophora teres f. teres</name>
    <dbReference type="NCBI Taxonomy" id="97479"/>
    <lineage>
        <taxon>Eukaryota</taxon>
        <taxon>Fungi</taxon>
        <taxon>Dikarya</taxon>
        <taxon>Ascomycota</taxon>
        <taxon>Pezizomycotina</taxon>
        <taxon>Dothideomycetes</taxon>
        <taxon>Pleosporomycetidae</taxon>
        <taxon>Pleosporales</taxon>
        <taxon>Pleosporineae</taxon>
        <taxon>Pleosporaceae</taxon>
        <taxon>Pyrenophora</taxon>
    </lineage>
</organism>
<gene>
    <name evidence="1" type="ORF">PTTW11_01285</name>
</gene>
<proteinExistence type="predicted"/>
<protein>
    <submittedName>
        <fullName evidence="1">Uncharacterized protein</fullName>
    </submittedName>
</protein>
<accession>A0A6S6VUV4</accession>
<name>A0A6S6VUV4_9PLEO</name>
<dbReference type="EMBL" id="HG992977">
    <property type="protein sequence ID" value="CAE7001727.1"/>
    <property type="molecule type" value="Genomic_DNA"/>
</dbReference>
<evidence type="ECO:0000313" key="2">
    <source>
        <dbReference type="Proteomes" id="UP000472372"/>
    </source>
</evidence>
<dbReference type="PANTHER" id="PTHR38790:SF4">
    <property type="entry name" value="2EXR DOMAIN-CONTAINING PROTEIN"/>
    <property type="match status" value="1"/>
</dbReference>
<dbReference type="Proteomes" id="UP000472372">
    <property type="component" value="Chromosome 1"/>
</dbReference>